<dbReference type="AlphaFoldDB" id="A0A6P4AWH2"/>
<dbReference type="RefSeq" id="XP_015893578.4">
    <property type="nucleotide sequence ID" value="XM_016038092.4"/>
</dbReference>
<gene>
    <name evidence="3" type="primary">LOC107427716</name>
</gene>
<dbReference type="GO" id="GO:0042644">
    <property type="term" value="C:chloroplast nucleoid"/>
    <property type="evidence" value="ECO:0007669"/>
    <property type="project" value="InterPro"/>
</dbReference>
<keyword evidence="2" id="KW-1185">Reference proteome</keyword>
<evidence type="ECO:0000256" key="1">
    <source>
        <dbReference type="SAM" id="MobiDB-lite"/>
    </source>
</evidence>
<reference evidence="3" key="1">
    <citation type="submission" date="2025-08" db="UniProtKB">
        <authorList>
            <consortium name="RefSeq"/>
        </authorList>
    </citation>
    <scope>IDENTIFICATION</scope>
    <source>
        <tissue evidence="3">Seedling</tissue>
    </source>
</reference>
<dbReference type="InterPro" id="IPR038961">
    <property type="entry name" value="PRDA1"/>
</dbReference>
<protein>
    <submittedName>
        <fullName evidence="3">Protein PEP-RELATED DEVELOPMENT ARRESTED 1, chloroplastic</fullName>
    </submittedName>
</protein>
<dbReference type="PANTHER" id="PTHR37262:SF1">
    <property type="entry name" value="PROTEIN PEP-RELATED DEVELOPMENT ARRESTED 1, CHLOROPLASTIC"/>
    <property type="match status" value="1"/>
</dbReference>
<dbReference type="KEGG" id="zju:107427716"/>
<dbReference type="PANTHER" id="PTHR37262">
    <property type="entry name" value="PROTEIN PEP-RELATED DEVELOPMENT ARRESTED 1, CHLOROPLASTIC"/>
    <property type="match status" value="1"/>
</dbReference>
<feature type="region of interest" description="Disordered" evidence="1">
    <location>
        <begin position="329"/>
        <end position="362"/>
    </location>
</feature>
<organism evidence="2 3">
    <name type="scientific">Ziziphus jujuba</name>
    <name type="common">Chinese jujube</name>
    <name type="synonym">Ziziphus sativa</name>
    <dbReference type="NCBI Taxonomy" id="326968"/>
    <lineage>
        <taxon>Eukaryota</taxon>
        <taxon>Viridiplantae</taxon>
        <taxon>Streptophyta</taxon>
        <taxon>Embryophyta</taxon>
        <taxon>Tracheophyta</taxon>
        <taxon>Spermatophyta</taxon>
        <taxon>Magnoliopsida</taxon>
        <taxon>eudicotyledons</taxon>
        <taxon>Gunneridae</taxon>
        <taxon>Pentapetalae</taxon>
        <taxon>rosids</taxon>
        <taxon>fabids</taxon>
        <taxon>Rosales</taxon>
        <taxon>Rhamnaceae</taxon>
        <taxon>Paliureae</taxon>
        <taxon>Ziziphus</taxon>
    </lineage>
</organism>
<dbReference type="GeneID" id="107427716"/>
<proteinExistence type="predicted"/>
<accession>A0A6P4AWH2</accession>
<dbReference type="FunCoup" id="A0A6P4AWH2">
    <property type="interactions" value="611"/>
</dbReference>
<dbReference type="GO" id="GO:0006355">
    <property type="term" value="P:regulation of DNA-templated transcription"/>
    <property type="evidence" value="ECO:0007669"/>
    <property type="project" value="InterPro"/>
</dbReference>
<dbReference type="Proteomes" id="UP001652623">
    <property type="component" value="Chromosome 9"/>
</dbReference>
<sequence length="408" mass="45245">MLQRSLFSYGCSCPVPLPRKPRSRSNFSSTSYLFAMPSSHKPNLHKQWQTKQPKKNGNFLAMAATYEVGGGYPDDELDVQDRDRVAQEQGNQKLDASQYEALLKGGEQVTSVLQEMITLLEDMSMDEASEEVAVELAAQGVIGKRVDEMESGFMMALDYMIQLAEKDQDDKRKSLLEVIRETVLSHLTKKCPPHVQVVGLLCRTPQKESRHELLRRVAAGGGEFKSENGTKIHIPGANLNEIANQADDLLETMETRPVVPDRKLLARLVLIREEARNMMGGGILDERNDRGLNTLPESEVNFLTKLVALKPGRTVQEMIKNVMQGKDEGADISSSVEERTSGKKISSGIAGRESMTGRKPLPVRPGMFLETVSKVLGGIYAGNVSGITAQHLEWVHQKTLQVLEEIAF</sequence>
<evidence type="ECO:0000313" key="2">
    <source>
        <dbReference type="Proteomes" id="UP001652623"/>
    </source>
</evidence>
<evidence type="ECO:0000313" key="3">
    <source>
        <dbReference type="RefSeq" id="XP_015893578.4"/>
    </source>
</evidence>
<dbReference type="InParanoid" id="A0A6P4AWH2"/>
<name>A0A6P4AWH2_ZIZJJ</name>